<keyword evidence="1" id="KW-0378">Hydrolase</keyword>
<dbReference type="InterPro" id="IPR019066">
    <property type="entry name" value="Restrct_endonuc_II_SacI"/>
</dbReference>
<reference evidence="1 2" key="1">
    <citation type="submission" date="2019-11" db="EMBL/GenBank/DDBJ databases">
        <title>Complete genome sequence of Bacteroides dorei DSM 17855.</title>
        <authorList>
            <person name="Russell J.T."/>
        </authorList>
    </citation>
    <scope>NUCLEOTIDE SEQUENCE [LARGE SCALE GENOMIC DNA]</scope>
    <source>
        <strain evidence="1 2">DSM 17855</strain>
    </source>
</reference>
<proteinExistence type="predicted"/>
<evidence type="ECO:0000313" key="1">
    <source>
        <dbReference type="EMBL" id="QJR75890.1"/>
    </source>
</evidence>
<keyword evidence="1" id="KW-0255">Endonuclease</keyword>
<dbReference type="RefSeq" id="WP_007837383.1">
    <property type="nucleotide sequence ID" value="NZ_CP046176.1"/>
</dbReference>
<name>A0A858XK23_9BACT</name>
<dbReference type="GO" id="GO:0004519">
    <property type="term" value="F:endonuclease activity"/>
    <property type="evidence" value="ECO:0007669"/>
    <property type="project" value="UniProtKB-KW"/>
</dbReference>
<gene>
    <name evidence="1" type="ORF">GKD17_05510</name>
</gene>
<dbReference type="GeneID" id="93446144"/>
<dbReference type="EMBL" id="CP046176">
    <property type="protein sequence ID" value="QJR75890.1"/>
    <property type="molecule type" value="Genomic_DNA"/>
</dbReference>
<dbReference type="Proteomes" id="UP000500949">
    <property type="component" value="Chromosome"/>
</dbReference>
<dbReference type="AlphaFoldDB" id="A0A858XK23"/>
<keyword evidence="1" id="KW-0540">Nuclease</keyword>
<dbReference type="REBASE" id="385221">
    <property type="entry name" value="Bdo17855ORF5515P"/>
</dbReference>
<protein>
    <submittedName>
        <fullName evidence="1">Restriction endonuclease, SacI family</fullName>
    </submittedName>
</protein>
<evidence type="ECO:0000313" key="2">
    <source>
        <dbReference type="Proteomes" id="UP000500949"/>
    </source>
</evidence>
<organism evidence="1 2">
    <name type="scientific">Phocaeicola dorei</name>
    <dbReference type="NCBI Taxonomy" id="357276"/>
    <lineage>
        <taxon>Bacteria</taxon>
        <taxon>Pseudomonadati</taxon>
        <taxon>Bacteroidota</taxon>
        <taxon>Bacteroidia</taxon>
        <taxon>Bacteroidales</taxon>
        <taxon>Bacteroidaceae</taxon>
        <taxon>Phocaeicola</taxon>
    </lineage>
</organism>
<sequence>MRRIETEAAQKVLLRAKKNRKKVKDTTGELIEKVLRGSHKTYRYILITALLAKSTNADIDALSLQAGDDSEGAYDARSLCHKVIVPFEREYYPNSIGGSNEPFLNKPARFTRLSEDNAVRRGNDMEILKIVIRILSSIKSSKSAFLYLSSAIYNIAQISKEEADKYTLPDLDIPQAELPQTTLDYIIDLTRQSFEGEICPLVVSALEHLYYEGANKVVPHKVNESGSSSKEVGDIDVFTSSDKLLSSIEVKDKDFTKEDVEHAIHKFASSKIEKSLFIFGRKVNFDRDNVFETAAELGKQGFYCTVISIEDYAKMRIYSIKRNFSINEFVKLMLHFAHKINAKDETIQWIKDCAIEFAL</sequence>
<dbReference type="REBASE" id="660764">
    <property type="entry name" value="Pdo17855ORF12370P"/>
</dbReference>
<accession>A0A858XK23</accession>
<dbReference type="Pfam" id="PF09566">
    <property type="entry name" value="RE_SacI"/>
    <property type="match status" value="1"/>
</dbReference>